<evidence type="ECO:0000256" key="1">
    <source>
        <dbReference type="SAM" id="MobiDB-lite"/>
    </source>
</evidence>
<dbReference type="OrthoDB" id="9805504at2"/>
<organism evidence="3 4">
    <name type="scientific">Rhodobium orientis</name>
    <dbReference type="NCBI Taxonomy" id="34017"/>
    <lineage>
        <taxon>Bacteria</taxon>
        <taxon>Pseudomonadati</taxon>
        <taxon>Pseudomonadota</taxon>
        <taxon>Alphaproteobacteria</taxon>
        <taxon>Hyphomicrobiales</taxon>
        <taxon>Rhodobiaceae</taxon>
        <taxon>Rhodobium</taxon>
    </lineage>
</organism>
<sequence>MGTVAQFREKHRDRRRKERRSGGLATAATFAVGVVVGLLVMSEKDAVLPLLTSVSQSFAALATCNIKGNVSYNTGERIFHVPGQKFYHQTVISPSRGERWFCTENEAWAAGWRRARR</sequence>
<evidence type="ECO:0008006" key="5">
    <source>
        <dbReference type="Google" id="ProtNLM"/>
    </source>
</evidence>
<dbReference type="AlphaFoldDB" id="A0A327JUZ2"/>
<dbReference type="RefSeq" id="WP_111432839.1">
    <property type="nucleotide sequence ID" value="NZ_JACIGG010000007.1"/>
</dbReference>
<comment type="caution">
    <text evidence="3">The sequence shown here is derived from an EMBL/GenBank/DDBJ whole genome shotgun (WGS) entry which is preliminary data.</text>
</comment>
<evidence type="ECO:0000313" key="3">
    <source>
        <dbReference type="EMBL" id="RAI29304.1"/>
    </source>
</evidence>
<keyword evidence="4" id="KW-1185">Reference proteome</keyword>
<evidence type="ECO:0000256" key="2">
    <source>
        <dbReference type="SAM" id="Phobius"/>
    </source>
</evidence>
<feature type="compositionally biased region" description="Basic residues" evidence="1">
    <location>
        <begin position="9"/>
        <end position="19"/>
    </location>
</feature>
<keyword evidence="2" id="KW-0472">Membrane</keyword>
<dbReference type="Proteomes" id="UP000249299">
    <property type="component" value="Unassembled WGS sequence"/>
</dbReference>
<evidence type="ECO:0000313" key="4">
    <source>
        <dbReference type="Proteomes" id="UP000249299"/>
    </source>
</evidence>
<feature type="transmembrane region" description="Helical" evidence="2">
    <location>
        <begin position="21"/>
        <end position="41"/>
    </location>
</feature>
<feature type="region of interest" description="Disordered" evidence="1">
    <location>
        <begin position="1"/>
        <end position="20"/>
    </location>
</feature>
<keyword evidence="2" id="KW-0812">Transmembrane</keyword>
<protein>
    <recommendedName>
        <fullName evidence="5">Succinoglycan biosynthesis protein exoi</fullName>
    </recommendedName>
</protein>
<reference evidence="3 4" key="1">
    <citation type="submission" date="2017-07" db="EMBL/GenBank/DDBJ databases">
        <title>Draft Genome Sequences of Select Purple Nonsulfur Bacteria.</title>
        <authorList>
            <person name="Lasarre B."/>
            <person name="Mckinlay J.B."/>
        </authorList>
    </citation>
    <scope>NUCLEOTIDE SEQUENCE [LARGE SCALE GENOMIC DNA]</scope>
    <source>
        <strain evidence="3 4">DSM 11290</strain>
    </source>
</reference>
<gene>
    <name evidence="3" type="ORF">CH339_03190</name>
</gene>
<proteinExistence type="predicted"/>
<accession>A0A327JUZ2</accession>
<keyword evidence="2" id="KW-1133">Transmembrane helix</keyword>
<name>A0A327JUZ2_9HYPH</name>
<dbReference type="EMBL" id="NPEV01000004">
    <property type="protein sequence ID" value="RAI29304.1"/>
    <property type="molecule type" value="Genomic_DNA"/>
</dbReference>